<dbReference type="PANTHER" id="PTHR47637">
    <property type="entry name" value="CHAPERONE SURA"/>
    <property type="match status" value="1"/>
</dbReference>
<evidence type="ECO:0000313" key="13">
    <source>
        <dbReference type="Proteomes" id="UP000676996"/>
    </source>
</evidence>
<gene>
    <name evidence="12" type="ORF">J7S20_03780</name>
</gene>
<evidence type="ECO:0000256" key="9">
    <source>
        <dbReference type="PROSITE-ProRule" id="PRU00278"/>
    </source>
</evidence>
<keyword evidence="6 9" id="KW-0413">Isomerase</keyword>
<reference evidence="12" key="1">
    <citation type="submission" date="2021-04" db="EMBL/GenBank/DDBJ databases">
        <title>Ouciella asimina sp. nov., isolated from the surface seawater in the hydrothermal field of Okinawa Trough.</title>
        <authorList>
            <person name="Shuang W."/>
        </authorList>
    </citation>
    <scope>NUCLEOTIDE SEQUENCE</scope>
    <source>
        <strain evidence="12">LXI357</strain>
    </source>
</reference>
<keyword evidence="5" id="KW-0143">Chaperone</keyword>
<feature type="signal peptide" evidence="10">
    <location>
        <begin position="1"/>
        <end position="26"/>
    </location>
</feature>
<dbReference type="EMBL" id="JAGRQC010000001">
    <property type="protein sequence ID" value="MBR0551623.1"/>
    <property type="molecule type" value="Genomic_DNA"/>
</dbReference>
<evidence type="ECO:0000256" key="10">
    <source>
        <dbReference type="SAM" id="SignalP"/>
    </source>
</evidence>
<dbReference type="Pfam" id="PF00639">
    <property type="entry name" value="Rotamase"/>
    <property type="match status" value="1"/>
</dbReference>
<evidence type="ECO:0000256" key="8">
    <source>
        <dbReference type="ARBA" id="ARBA00031484"/>
    </source>
</evidence>
<dbReference type="Proteomes" id="UP000676996">
    <property type="component" value="Unassembled WGS sequence"/>
</dbReference>
<evidence type="ECO:0000256" key="5">
    <source>
        <dbReference type="ARBA" id="ARBA00023186"/>
    </source>
</evidence>
<dbReference type="InterPro" id="IPR050280">
    <property type="entry name" value="OMP_Chaperone_SurA"/>
</dbReference>
<evidence type="ECO:0000256" key="2">
    <source>
        <dbReference type="ARBA" id="ARBA00022729"/>
    </source>
</evidence>
<keyword evidence="2 10" id="KW-0732">Signal</keyword>
<dbReference type="InterPro" id="IPR046357">
    <property type="entry name" value="PPIase_dom_sf"/>
</dbReference>
<dbReference type="RefSeq" id="WP_284052892.1">
    <property type="nucleotide sequence ID" value="NZ_JAGRQC010000001.1"/>
</dbReference>
<dbReference type="PANTHER" id="PTHR47637:SF1">
    <property type="entry name" value="CHAPERONE SURA"/>
    <property type="match status" value="1"/>
</dbReference>
<dbReference type="Gene3D" id="3.10.50.40">
    <property type="match status" value="1"/>
</dbReference>
<accession>A0A8T4IB36</accession>
<dbReference type="InterPro" id="IPR000297">
    <property type="entry name" value="PPIase_PpiC"/>
</dbReference>
<evidence type="ECO:0000256" key="1">
    <source>
        <dbReference type="ARBA" id="ARBA00018370"/>
    </source>
</evidence>
<feature type="chain" id="PRO_5035911928" description="Parvulin-like PPIase" evidence="10">
    <location>
        <begin position="27"/>
        <end position="450"/>
    </location>
</feature>
<evidence type="ECO:0000259" key="11">
    <source>
        <dbReference type="PROSITE" id="PS50198"/>
    </source>
</evidence>
<keyword evidence="3" id="KW-0574">Periplasm</keyword>
<dbReference type="GO" id="GO:0003755">
    <property type="term" value="F:peptidyl-prolyl cis-trans isomerase activity"/>
    <property type="evidence" value="ECO:0007669"/>
    <property type="project" value="UniProtKB-KW"/>
</dbReference>
<dbReference type="InterPro" id="IPR015391">
    <property type="entry name" value="SurA_N"/>
</dbReference>
<evidence type="ECO:0000256" key="3">
    <source>
        <dbReference type="ARBA" id="ARBA00022764"/>
    </source>
</evidence>
<proteinExistence type="predicted"/>
<feature type="domain" description="PpiC" evidence="11">
    <location>
        <begin position="201"/>
        <end position="298"/>
    </location>
</feature>
<dbReference type="SUPFAM" id="SSF54534">
    <property type="entry name" value="FKBP-like"/>
    <property type="match status" value="2"/>
</dbReference>
<dbReference type="PROSITE" id="PS50198">
    <property type="entry name" value="PPIC_PPIASE_2"/>
    <property type="match status" value="1"/>
</dbReference>
<evidence type="ECO:0000256" key="6">
    <source>
        <dbReference type="ARBA" id="ARBA00023235"/>
    </source>
</evidence>
<name>A0A8T4IB36_9SPHN</name>
<dbReference type="InterPro" id="IPR027304">
    <property type="entry name" value="Trigger_fact/SurA_dom_sf"/>
</dbReference>
<sequence>MKISKLTRLGSVAAIAGGLLATTALVAQTVPDDATPAANLDLPDNLQVFGKTDPNVRKPTAIVNNAVITGTDVDRRLAMVAALNNITVTSEEQRQQLRLQILRSLIDETLEIQAAKAHDITVSKGEIDQAYARLAKRFNKTPDELTDFLQKSGSSVASLRRQIEGELAWGRLLRQQVEPFVNVGDEEVQAILKRMEASKGTEEYHLKEIYLSANPSNEQQVYAEGQKMIQQMKQGAPFEYFARTYSEATTRAKNGDLGWVRPAMLPQQLAEAAGSMQIGQVAGPIQIPGGFSILYLVDSRQVLTADPRDARLSLRQLTINFPKGTTEAQAQAKAAEFGKVTQSMQGCGDVSNAAAKLNAEVVDNDQIRIRDLPPQLQEIMLKLKVGQATPPFGSPDQGVRVLVMCGRDDPKSASLPSADQIQSNLEQQRVNLRADRMLRDLRRDAIIEYR</sequence>
<dbReference type="Gene3D" id="1.10.4030.10">
    <property type="entry name" value="Porin chaperone SurA, peptide-binding domain"/>
    <property type="match status" value="1"/>
</dbReference>
<organism evidence="12 13">
    <name type="scientific">Stakelama marina</name>
    <dbReference type="NCBI Taxonomy" id="2826939"/>
    <lineage>
        <taxon>Bacteria</taxon>
        <taxon>Pseudomonadati</taxon>
        <taxon>Pseudomonadota</taxon>
        <taxon>Alphaproteobacteria</taxon>
        <taxon>Sphingomonadales</taxon>
        <taxon>Sphingomonadaceae</taxon>
        <taxon>Stakelama</taxon>
    </lineage>
</organism>
<protein>
    <recommendedName>
        <fullName evidence="1">Parvulin-like PPIase</fullName>
    </recommendedName>
    <alternativeName>
        <fullName evidence="7">Peptidyl-prolyl cis-trans isomerase plp</fullName>
    </alternativeName>
    <alternativeName>
        <fullName evidence="8">Rotamase plp</fullName>
    </alternativeName>
</protein>
<evidence type="ECO:0000256" key="4">
    <source>
        <dbReference type="ARBA" id="ARBA00023110"/>
    </source>
</evidence>
<keyword evidence="4 9" id="KW-0697">Rotamase</keyword>
<dbReference type="Pfam" id="PF09312">
    <property type="entry name" value="SurA_N"/>
    <property type="match status" value="1"/>
</dbReference>
<comment type="caution">
    <text evidence="12">The sequence shown here is derived from an EMBL/GenBank/DDBJ whole genome shotgun (WGS) entry which is preliminary data.</text>
</comment>
<evidence type="ECO:0000256" key="7">
    <source>
        <dbReference type="ARBA" id="ARBA00030642"/>
    </source>
</evidence>
<dbReference type="SUPFAM" id="SSF109998">
    <property type="entry name" value="Triger factor/SurA peptide-binding domain-like"/>
    <property type="match status" value="1"/>
</dbReference>
<keyword evidence="13" id="KW-1185">Reference proteome</keyword>
<evidence type="ECO:0000313" key="12">
    <source>
        <dbReference type="EMBL" id="MBR0551623.1"/>
    </source>
</evidence>
<dbReference type="AlphaFoldDB" id="A0A8T4IB36"/>